<evidence type="ECO:0000313" key="2">
    <source>
        <dbReference type="EMBL" id="KAG0560976.1"/>
    </source>
</evidence>
<dbReference type="PANTHER" id="PTHR43317">
    <property type="entry name" value="THERMOSPERMINE SYNTHASE ACAULIS5"/>
    <property type="match status" value="1"/>
</dbReference>
<organism evidence="2 3">
    <name type="scientific">Ceratodon purpureus</name>
    <name type="common">Fire moss</name>
    <name type="synonym">Dicranum purpureum</name>
    <dbReference type="NCBI Taxonomy" id="3225"/>
    <lineage>
        <taxon>Eukaryota</taxon>
        <taxon>Viridiplantae</taxon>
        <taxon>Streptophyta</taxon>
        <taxon>Embryophyta</taxon>
        <taxon>Bryophyta</taxon>
        <taxon>Bryophytina</taxon>
        <taxon>Bryopsida</taxon>
        <taxon>Dicranidae</taxon>
        <taxon>Pseudoditrichales</taxon>
        <taxon>Ditrichaceae</taxon>
        <taxon>Ceratodon</taxon>
    </lineage>
</organism>
<accession>A0A8T0GN48</accession>
<dbReference type="Proteomes" id="UP000822688">
    <property type="component" value="Chromosome 9"/>
</dbReference>
<dbReference type="PANTHER" id="PTHR43317:SF1">
    <property type="entry name" value="THERMOSPERMINE SYNTHASE ACAULIS5"/>
    <property type="match status" value="1"/>
</dbReference>
<protein>
    <submittedName>
        <fullName evidence="2">Uncharacterized protein</fullName>
    </submittedName>
</protein>
<dbReference type="EMBL" id="CM026430">
    <property type="protein sequence ID" value="KAG0560976.1"/>
    <property type="molecule type" value="Genomic_DNA"/>
</dbReference>
<evidence type="ECO:0000256" key="1">
    <source>
        <dbReference type="ARBA" id="ARBA00023115"/>
    </source>
</evidence>
<evidence type="ECO:0000313" key="3">
    <source>
        <dbReference type="Proteomes" id="UP000822688"/>
    </source>
</evidence>
<dbReference type="InterPro" id="IPR029063">
    <property type="entry name" value="SAM-dependent_MTases_sf"/>
</dbReference>
<dbReference type="GO" id="GO:0006596">
    <property type="term" value="P:polyamine biosynthetic process"/>
    <property type="evidence" value="ECO:0007669"/>
    <property type="project" value="UniProtKB-KW"/>
</dbReference>
<name>A0A8T0GN48_CERPU</name>
<keyword evidence="3" id="KW-1185">Reference proteome</keyword>
<sequence>MATAVMQGAVLPLSSATRAHFGRDSDCFASAHVSLNVTVAAVKNCTSKRLFSRDGIWNGFGGKEEGSRRVSVKDLCVVRCGAEKAAYAVKEVTDEDLEKQVQSDDIRVLATIKSRYNYITVLEVVQEADHLLAGARLLLLDNPGCIHTVYYENNVLTNSYYDALATVVPLLPEGPVGILGLGAGAVSHIVHHFFPTVEMHGWELDPDIVTIARQFFNLFELEGSEDASGDRSAGNSSSSFVDQVVVSNEDESKPRMGSGKLKVHIGDAVGPDVCVEGGFAGLIVDLFAEGRVIPALQEPETWEQLKARLKPGGRIIVNCGGDRVIPGEQTKSVGQLYMEETIAAMGKVFAGELSTRYLGRKGFNTIAMTGPSPEVGVWSQALPEPLRDGIAEWRPVS</sequence>
<keyword evidence="1" id="KW-0620">Polyamine biosynthesis</keyword>
<dbReference type="AlphaFoldDB" id="A0A8T0GN48"/>
<comment type="caution">
    <text evidence="2">The sequence shown here is derived from an EMBL/GenBank/DDBJ whole genome shotgun (WGS) entry which is preliminary data.</text>
</comment>
<dbReference type="EMBL" id="CM026430">
    <property type="protein sequence ID" value="KAG0560975.1"/>
    <property type="molecule type" value="Genomic_DNA"/>
</dbReference>
<proteinExistence type="predicted"/>
<dbReference type="Gene3D" id="3.40.50.150">
    <property type="entry name" value="Vaccinia Virus protein VP39"/>
    <property type="match status" value="1"/>
</dbReference>
<dbReference type="SUPFAM" id="SSF53335">
    <property type="entry name" value="S-adenosyl-L-methionine-dependent methyltransferases"/>
    <property type="match status" value="1"/>
</dbReference>
<dbReference type="GO" id="GO:0010487">
    <property type="term" value="F:thermospermine synthase activity"/>
    <property type="evidence" value="ECO:0007669"/>
    <property type="project" value="TreeGrafter"/>
</dbReference>
<reference evidence="2" key="1">
    <citation type="submission" date="2020-06" db="EMBL/GenBank/DDBJ databases">
        <title>WGS assembly of Ceratodon purpureus strain R40.</title>
        <authorList>
            <person name="Carey S.B."/>
            <person name="Jenkins J."/>
            <person name="Shu S."/>
            <person name="Lovell J.T."/>
            <person name="Sreedasyam A."/>
            <person name="Maumus F."/>
            <person name="Tiley G.P."/>
            <person name="Fernandez-Pozo N."/>
            <person name="Barry K."/>
            <person name="Chen C."/>
            <person name="Wang M."/>
            <person name="Lipzen A."/>
            <person name="Daum C."/>
            <person name="Saski C.A."/>
            <person name="Payton A.C."/>
            <person name="Mcbreen J.C."/>
            <person name="Conrad R.E."/>
            <person name="Kollar L.M."/>
            <person name="Olsson S."/>
            <person name="Huttunen S."/>
            <person name="Landis J.B."/>
            <person name="Wickett N.J."/>
            <person name="Johnson M.G."/>
            <person name="Rensing S.A."/>
            <person name="Grimwood J."/>
            <person name="Schmutz J."/>
            <person name="Mcdaniel S.F."/>
        </authorList>
    </citation>
    <scope>NUCLEOTIDE SEQUENCE</scope>
    <source>
        <strain evidence="2">R40</strain>
    </source>
</reference>
<gene>
    <name evidence="2" type="ORF">KC19_9G027400</name>
</gene>
<dbReference type="EMBL" id="CM026430">
    <property type="protein sequence ID" value="KAG0560974.1"/>
    <property type="molecule type" value="Genomic_DNA"/>
</dbReference>